<accession>A0AAV3Y7W5</accession>
<comment type="caution">
    <text evidence="1">The sequence shown here is derived from an EMBL/GenBank/DDBJ whole genome shotgun (WGS) entry which is preliminary data.</text>
</comment>
<evidence type="ECO:0000313" key="1">
    <source>
        <dbReference type="EMBL" id="GFN78884.1"/>
    </source>
</evidence>
<dbReference type="AlphaFoldDB" id="A0AAV3Y7W5"/>
<name>A0AAV3Y7W5_9GAST</name>
<proteinExistence type="predicted"/>
<dbReference type="EMBL" id="BLXT01000621">
    <property type="protein sequence ID" value="GFN78884.1"/>
    <property type="molecule type" value="Genomic_DNA"/>
</dbReference>
<evidence type="ECO:0000313" key="2">
    <source>
        <dbReference type="Proteomes" id="UP000735302"/>
    </source>
</evidence>
<sequence>MEKRTAVRHLMNRGSGAILEEGQVRDGCRKLIPVLSKTMERMINAWLYHNLEQNACLDESQSGFRRHRMSVEHFTQCPTLLLSLSIWKRPLIQCGASVCM</sequence>
<evidence type="ECO:0008006" key="3">
    <source>
        <dbReference type="Google" id="ProtNLM"/>
    </source>
</evidence>
<gene>
    <name evidence="1" type="ORF">PoB_000539000</name>
</gene>
<dbReference type="Proteomes" id="UP000735302">
    <property type="component" value="Unassembled WGS sequence"/>
</dbReference>
<organism evidence="1 2">
    <name type="scientific">Plakobranchus ocellatus</name>
    <dbReference type="NCBI Taxonomy" id="259542"/>
    <lineage>
        <taxon>Eukaryota</taxon>
        <taxon>Metazoa</taxon>
        <taxon>Spiralia</taxon>
        <taxon>Lophotrochozoa</taxon>
        <taxon>Mollusca</taxon>
        <taxon>Gastropoda</taxon>
        <taxon>Heterobranchia</taxon>
        <taxon>Euthyneura</taxon>
        <taxon>Panpulmonata</taxon>
        <taxon>Sacoglossa</taxon>
        <taxon>Placobranchoidea</taxon>
        <taxon>Plakobranchidae</taxon>
        <taxon>Plakobranchus</taxon>
    </lineage>
</organism>
<protein>
    <recommendedName>
        <fullName evidence="3">Reverse transcriptase domain-containing protein</fullName>
    </recommendedName>
</protein>
<keyword evidence="2" id="KW-1185">Reference proteome</keyword>
<reference evidence="1 2" key="1">
    <citation type="journal article" date="2021" name="Elife">
        <title>Chloroplast acquisition without the gene transfer in kleptoplastic sea slugs, Plakobranchus ocellatus.</title>
        <authorList>
            <person name="Maeda T."/>
            <person name="Takahashi S."/>
            <person name="Yoshida T."/>
            <person name="Shimamura S."/>
            <person name="Takaki Y."/>
            <person name="Nagai Y."/>
            <person name="Toyoda A."/>
            <person name="Suzuki Y."/>
            <person name="Arimoto A."/>
            <person name="Ishii H."/>
            <person name="Satoh N."/>
            <person name="Nishiyama T."/>
            <person name="Hasebe M."/>
            <person name="Maruyama T."/>
            <person name="Minagawa J."/>
            <person name="Obokata J."/>
            <person name="Shigenobu S."/>
        </authorList>
    </citation>
    <scope>NUCLEOTIDE SEQUENCE [LARGE SCALE GENOMIC DNA]</scope>
</reference>